<evidence type="ECO:0000256" key="1">
    <source>
        <dbReference type="ARBA" id="ARBA00005534"/>
    </source>
</evidence>
<dbReference type="PIRSF" id="PIRSF004681">
    <property type="entry name" value="UCP004681"/>
    <property type="match status" value="1"/>
</dbReference>
<dbReference type="HOGENOM" id="CLU_096980_2_0_1"/>
<dbReference type="InParanoid" id="F4PA99"/>
<dbReference type="OrthoDB" id="10255963at2759"/>
<proteinExistence type="inferred from homology"/>
<protein>
    <recommendedName>
        <fullName evidence="4">Secondary thiamine-phosphate synthase enzyme</fullName>
    </recommendedName>
</protein>
<dbReference type="OMA" id="VRADMEM"/>
<organism evidence="2 3">
    <name type="scientific">Batrachochytrium dendrobatidis (strain JAM81 / FGSC 10211)</name>
    <name type="common">Frog chytrid fungus</name>
    <dbReference type="NCBI Taxonomy" id="684364"/>
    <lineage>
        <taxon>Eukaryota</taxon>
        <taxon>Fungi</taxon>
        <taxon>Fungi incertae sedis</taxon>
        <taxon>Chytridiomycota</taxon>
        <taxon>Chytridiomycota incertae sedis</taxon>
        <taxon>Chytridiomycetes</taxon>
        <taxon>Rhizophydiales</taxon>
        <taxon>Rhizophydiales incertae sedis</taxon>
        <taxon>Batrachochytrium</taxon>
    </lineage>
</organism>
<dbReference type="Pfam" id="PF01894">
    <property type="entry name" value="YjbQ"/>
    <property type="match status" value="1"/>
</dbReference>
<dbReference type="AlphaFoldDB" id="F4PA99"/>
<dbReference type="STRING" id="684364.F4PA99"/>
<dbReference type="NCBIfam" id="TIGR00149">
    <property type="entry name" value="TIGR00149_YjbQ"/>
    <property type="match status" value="1"/>
</dbReference>
<dbReference type="GeneID" id="18236811"/>
<dbReference type="RefSeq" id="XP_006681318.1">
    <property type="nucleotide sequence ID" value="XM_006681255.1"/>
</dbReference>
<dbReference type="PANTHER" id="PTHR30615">
    <property type="entry name" value="UNCHARACTERIZED PROTEIN YJBQ-RELATED"/>
    <property type="match status" value="1"/>
</dbReference>
<dbReference type="EMBL" id="GL882890">
    <property type="protein sequence ID" value="EGF77891.1"/>
    <property type="molecule type" value="Genomic_DNA"/>
</dbReference>
<comment type="similarity">
    <text evidence="1">Belongs to the UPF0047 family.</text>
</comment>
<dbReference type="InterPro" id="IPR001602">
    <property type="entry name" value="UPF0047_YjbQ-like"/>
</dbReference>
<evidence type="ECO:0000313" key="2">
    <source>
        <dbReference type="EMBL" id="EGF77891.1"/>
    </source>
</evidence>
<dbReference type="PANTHER" id="PTHR30615:SF8">
    <property type="entry name" value="UPF0047 PROTEIN C4A8.02C"/>
    <property type="match status" value="1"/>
</dbReference>
<reference evidence="2 3" key="1">
    <citation type="submission" date="2009-12" db="EMBL/GenBank/DDBJ databases">
        <title>The draft genome of Batrachochytrium dendrobatidis.</title>
        <authorList>
            <consortium name="US DOE Joint Genome Institute (JGI-PGF)"/>
            <person name="Kuo A."/>
            <person name="Salamov A."/>
            <person name="Schmutz J."/>
            <person name="Lucas S."/>
            <person name="Pitluck S."/>
            <person name="Rosenblum E."/>
            <person name="Stajich J."/>
            <person name="Eisen M."/>
            <person name="Grigoriev I.V."/>
        </authorList>
    </citation>
    <scope>NUCLEOTIDE SEQUENCE [LARGE SCALE GENOMIC DNA]</scope>
    <source>
        <strain evidence="3">JAM81 / FGSC 10211</strain>
    </source>
</reference>
<dbReference type="Proteomes" id="UP000007241">
    <property type="component" value="Unassembled WGS sequence"/>
</dbReference>
<dbReference type="InterPro" id="IPR035917">
    <property type="entry name" value="YjbQ-like_sf"/>
</dbReference>
<evidence type="ECO:0008006" key="4">
    <source>
        <dbReference type="Google" id="ProtNLM"/>
    </source>
</evidence>
<dbReference type="Gene3D" id="2.60.120.460">
    <property type="entry name" value="YjbQ-like"/>
    <property type="match status" value="1"/>
</dbReference>
<name>F4PA99_BATDJ</name>
<accession>F4PA99</accession>
<dbReference type="SUPFAM" id="SSF111038">
    <property type="entry name" value="YjbQ-like"/>
    <property type="match status" value="1"/>
</dbReference>
<evidence type="ECO:0000313" key="3">
    <source>
        <dbReference type="Proteomes" id="UP000007241"/>
    </source>
</evidence>
<gene>
    <name evidence="2" type="ORF">BATDEDRAFT_13501</name>
</gene>
<keyword evidence="3" id="KW-1185">Reference proteome</keyword>
<sequence>MPKCQIGLANIFLQHTSASLTINENCDPDVRKDMEMSLNNLAPEDAGYIHTDEGSDDMPGHVKSSLFGCSLTIPVTNSALNLGQVICNFIIKPTWQGIWLCEHRNRGGSRRVVITVQGQ</sequence>
<dbReference type="FunCoup" id="F4PA99">
    <property type="interactions" value="91"/>
</dbReference>